<dbReference type="EMBL" id="JAJIAO010000001">
    <property type="protein sequence ID" value="MCK8624204.1"/>
    <property type="molecule type" value="Genomic_DNA"/>
</dbReference>
<dbReference type="Proteomes" id="UP001522905">
    <property type="component" value="Unassembled WGS sequence"/>
</dbReference>
<comment type="subcellular location">
    <subcellularLocation>
        <location evidence="7">Cell membrane</location>
        <topology evidence="7">Single-pass membrane protein</topology>
    </subcellularLocation>
</comment>
<dbReference type="RefSeq" id="WP_248601444.1">
    <property type="nucleotide sequence ID" value="NZ_JAJIAO010000001.1"/>
</dbReference>
<feature type="transmembrane region" description="Helical" evidence="7">
    <location>
        <begin position="18"/>
        <end position="41"/>
    </location>
</feature>
<dbReference type="PANTHER" id="PTHR30518">
    <property type="entry name" value="ENDOLYTIC MUREIN TRANSGLYCOSYLASE"/>
    <property type="match status" value="1"/>
</dbReference>
<protein>
    <recommendedName>
        <fullName evidence="7">Endolytic murein transglycosylase</fullName>
        <ecNumber evidence="7">4.2.2.29</ecNumber>
    </recommendedName>
    <alternativeName>
        <fullName evidence="7">Peptidoglycan lytic transglycosylase</fullName>
    </alternativeName>
    <alternativeName>
        <fullName evidence="7">Peptidoglycan polymerization terminase</fullName>
    </alternativeName>
</protein>
<dbReference type="PANTHER" id="PTHR30518:SF2">
    <property type="entry name" value="ENDOLYTIC MUREIN TRANSGLYCOSYLASE"/>
    <property type="match status" value="1"/>
</dbReference>
<name>A0ABT0I178_9LACO</name>
<evidence type="ECO:0000256" key="4">
    <source>
        <dbReference type="ARBA" id="ARBA00023136"/>
    </source>
</evidence>
<dbReference type="NCBIfam" id="TIGR00247">
    <property type="entry name" value="endolytic transglycosylase MltG"/>
    <property type="match status" value="1"/>
</dbReference>
<keyword evidence="5 7" id="KW-0456">Lyase</keyword>
<evidence type="ECO:0000256" key="6">
    <source>
        <dbReference type="ARBA" id="ARBA00023316"/>
    </source>
</evidence>
<evidence type="ECO:0000313" key="8">
    <source>
        <dbReference type="EMBL" id="MCK8624204.1"/>
    </source>
</evidence>
<evidence type="ECO:0000256" key="1">
    <source>
        <dbReference type="ARBA" id="ARBA00022475"/>
    </source>
</evidence>
<organism evidence="8 9">
    <name type="scientific">Apilactobacillus xinyiensis</name>
    <dbReference type="NCBI Taxonomy" id="2841032"/>
    <lineage>
        <taxon>Bacteria</taxon>
        <taxon>Bacillati</taxon>
        <taxon>Bacillota</taxon>
        <taxon>Bacilli</taxon>
        <taxon>Lactobacillales</taxon>
        <taxon>Lactobacillaceae</taxon>
        <taxon>Apilactobacillus</taxon>
    </lineage>
</organism>
<accession>A0ABT0I178</accession>
<keyword evidence="6 7" id="KW-0961">Cell wall biogenesis/degradation</keyword>
<dbReference type="Pfam" id="PF02618">
    <property type="entry name" value="YceG"/>
    <property type="match status" value="1"/>
</dbReference>
<dbReference type="EC" id="4.2.2.29" evidence="7"/>
<evidence type="ECO:0000256" key="3">
    <source>
        <dbReference type="ARBA" id="ARBA00022989"/>
    </source>
</evidence>
<evidence type="ECO:0000256" key="2">
    <source>
        <dbReference type="ARBA" id="ARBA00022692"/>
    </source>
</evidence>
<keyword evidence="2 7" id="KW-0812">Transmembrane</keyword>
<feature type="site" description="Important for catalytic activity" evidence="7">
    <location>
        <position position="252"/>
    </location>
</feature>
<keyword evidence="4 7" id="KW-0472">Membrane</keyword>
<gene>
    <name evidence="7 8" type="primary">mltG</name>
    <name evidence="8" type="ORF">LNP07_01520</name>
</gene>
<reference evidence="8 9" key="1">
    <citation type="submission" date="2021-11" db="EMBL/GenBank/DDBJ databases">
        <title>Comparative genomics of bee honey and flower isolates.</title>
        <authorList>
            <person name="Bechtner J.D."/>
            <person name="Gallus M.K."/>
            <person name="Ehrmann M."/>
        </authorList>
    </citation>
    <scope>NUCLEOTIDE SEQUENCE [LARGE SCALE GENOMIC DNA]</scope>
    <source>
        <strain evidence="8 9">M161</strain>
    </source>
</reference>
<dbReference type="Gene3D" id="3.30.1490.480">
    <property type="entry name" value="Endolytic murein transglycosylase"/>
    <property type="match status" value="1"/>
</dbReference>
<comment type="caution">
    <text evidence="8">The sequence shown here is derived from an EMBL/GenBank/DDBJ whole genome shotgun (WGS) entry which is preliminary data.</text>
</comment>
<evidence type="ECO:0000256" key="7">
    <source>
        <dbReference type="HAMAP-Rule" id="MF_02065"/>
    </source>
</evidence>
<comment type="function">
    <text evidence="7">Functions as a peptidoglycan terminase that cleaves nascent peptidoglycan strands endolytically to terminate their elongation.</text>
</comment>
<evidence type="ECO:0000256" key="5">
    <source>
        <dbReference type="ARBA" id="ARBA00023239"/>
    </source>
</evidence>
<evidence type="ECO:0000313" key="9">
    <source>
        <dbReference type="Proteomes" id="UP001522905"/>
    </source>
</evidence>
<dbReference type="HAMAP" id="MF_02065">
    <property type="entry name" value="MltG"/>
    <property type="match status" value="1"/>
</dbReference>
<keyword evidence="3 7" id="KW-1133">Transmembrane helix</keyword>
<sequence>MNTDSNHSQKDKNIGRKIFLSIVGILLVLGLCIFLVFHNYLKTSLKPLNSSDKSFKQIKIPMGASDKKIGSILQDNGIVKSGMVFDYYVNSHNLSKFGAGYYRLSPSMSLKKIADSLQKGGSAQPLEGSYGRVLVREGASVDQIALAVDKGSKYSAKDFINLMKDKNFIDYLVKKYPKLLKSVNRSKDVKYPLEGFLYPATYNASDNISLKSIVEQMVSKTNYELNPYYKKISENKLTVRKVLTIASIIEKEDFSYNDKRKIAGVLFNKIKMNMPLRASTSIFYILNKNHLKLTNKDLKVKSPYNLYKHTGFGPGPFNNPSIASIKATINPDYQDKMYLYYVANSSNGKVYYYEELNN</sequence>
<keyword evidence="1 7" id="KW-1003">Cell membrane</keyword>
<comment type="similarity">
    <text evidence="7">Belongs to the transglycosylase MltG family.</text>
</comment>
<proteinExistence type="inferred from homology"/>
<keyword evidence="9" id="KW-1185">Reference proteome</keyword>
<comment type="catalytic activity">
    <reaction evidence="7">
        <text>a peptidoglycan chain = a peptidoglycan chain with N-acetyl-1,6-anhydromuramyl-[peptide] at the reducing end + a peptidoglycan chain with N-acetylglucosamine at the non-reducing end.</text>
        <dbReference type="EC" id="4.2.2.29"/>
    </reaction>
</comment>
<dbReference type="InterPro" id="IPR003770">
    <property type="entry name" value="MLTG-like"/>
</dbReference>